<dbReference type="InterPro" id="IPR011991">
    <property type="entry name" value="ArsR-like_HTH"/>
</dbReference>
<dbReference type="GO" id="GO:0003677">
    <property type="term" value="F:DNA binding"/>
    <property type="evidence" value="ECO:0007669"/>
    <property type="project" value="UniProtKB-KW"/>
</dbReference>
<sequence>MDYQNYVQILKAMADPNRLKIIDLLSCGSLCACDILEHFNFSQPTLSHHMKVLQNAGIVSARKDGKWQHYTLNEEFMTSFKKDTDLLLTSDDQCICHSDADCPNCSSGKVAITNEKN</sequence>
<organism evidence="5 6">
    <name type="scientific">Ligilactobacillus salitolerans</name>
    <dbReference type="NCBI Taxonomy" id="1808352"/>
    <lineage>
        <taxon>Bacteria</taxon>
        <taxon>Bacillati</taxon>
        <taxon>Bacillota</taxon>
        <taxon>Bacilli</taxon>
        <taxon>Lactobacillales</taxon>
        <taxon>Lactobacillaceae</taxon>
        <taxon>Ligilactobacillus</taxon>
    </lineage>
</organism>
<dbReference type="PROSITE" id="PS00846">
    <property type="entry name" value="HTH_ARSR_1"/>
    <property type="match status" value="1"/>
</dbReference>
<proteinExistence type="predicted"/>
<dbReference type="NCBIfam" id="NF033788">
    <property type="entry name" value="HTH_metalloreg"/>
    <property type="match status" value="1"/>
</dbReference>
<dbReference type="Gene3D" id="1.10.10.10">
    <property type="entry name" value="Winged helix-like DNA-binding domain superfamily/Winged helix DNA-binding domain"/>
    <property type="match status" value="1"/>
</dbReference>
<evidence type="ECO:0000313" key="5">
    <source>
        <dbReference type="EMBL" id="GBG95736.1"/>
    </source>
</evidence>
<gene>
    <name evidence="5" type="primary">arsR</name>
    <name evidence="5" type="ORF">LFYK43_21950</name>
</gene>
<dbReference type="OrthoDB" id="9798835at2"/>
<feature type="domain" description="HTH arsR-type" evidence="4">
    <location>
        <begin position="1"/>
        <end position="92"/>
    </location>
</feature>
<dbReference type="PROSITE" id="PS50987">
    <property type="entry name" value="HTH_ARSR_2"/>
    <property type="match status" value="1"/>
</dbReference>
<dbReference type="Pfam" id="PF01022">
    <property type="entry name" value="HTH_5"/>
    <property type="match status" value="1"/>
</dbReference>
<evidence type="ECO:0000259" key="4">
    <source>
        <dbReference type="PROSITE" id="PS50987"/>
    </source>
</evidence>
<name>A0A401IW59_9LACO</name>
<dbReference type="RefSeq" id="WP_057756800.1">
    <property type="nucleotide sequence ID" value="NZ_BFFP01000050.1"/>
</dbReference>
<evidence type="ECO:0000256" key="1">
    <source>
        <dbReference type="ARBA" id="ARBA00023015"/>
    </source>
</evidence>
<keyword evidence="6" id="KW-1185">Reference proteome</keyword>
<accession>A0A401IW59</accession>
<dbReference type="InterPro" id="IPR036388">
    <property type="entry name" value="WH-like_DNA-bd_sf"/>
</dbReference>
<dbReference type="SMART" id="SM00418">
    <property type="entry name" value="HTH_ARSR"/>
    <property type="match status" value="1"/>
</dbReference>
<dbReference type="GO" id="GO:0003700">
    <property type="term" value="F:DNA-binding transcription factor activity"/>
    <property type="evidence" value="ECO:0007669"/>
    <property type="project" value="InterPro"/>
</dbReference>
<dbReference type="PRINTS" id="PR00778">
    <property type="entry name" value="HTHARSR"/>
</dbReference>
<evidence type="ECO:0000256" key="2">
    <source>
        <dbReference type="ARBA" id="ARBA00023125"/>
    </source>
</evidence>
<keyword evidence="2" id="KW-0238">DNA-binding</keyword>
<dbReference type="PANTHER" id="PTHR33154">
    <property type="entry name" value="TRANSCRIPTIONAL REGULATOR, ARSR FAMILY"/>
    <property type="match status" value="1"/>
</dbReference>
<protein>
    <submittedName>
        <fullName evidence="5">ArsR family transcriptional regulator</fullName>
    </submittedName>
</protein>
<keyword evidence="3" id="KW-0804">Transcription</keyword>
<dbReference type="PANTHER" id="PTHR33154:SF18">
    <property type="entry name" value="ARSENICAL RESISTANCE OPERON REPRESSOR"/>
    <property type="match status" value="1"/>
</dbReference>
<evidence type="ECO:0000256" key="3">
    <source>
        <dbReference type="ARBA" id="ARBA00023163"/>
    </source>
</evidence>
<dbReference type="InterPro" id="IPR036390">
    <property type="entry name" value="WH_DNA-bd_sf"/>
</dbReference>
<keyword evidence="1" id="KW-0805">Transcription regulation</keyword>
<dbReference type="InterPro" id="IPR051081">
    <property type="entry name" value="HTH_MetalResp_TranReg"/>
</dbReference>
<comment type="caution">
    <text evidence="5">The sequence shown here is derived from an EMBL/GenBank/DDBJ whole genome shotgun (WGS) entry which is preliminary data.</text>
</comment>
<dbReference type="InterPro" id="IPR001845">
    <property type="entry name" value="HTH_ArsR_DNA-bd_dom"/>
</dbReference>
<dbReference type="AlphaFoldDB" id="A0A401IW59"/>
<dbReference type="Proteomes" id="UP000286848">
    <property type="component" value="Unassembled WGS sequence"/>
</dbReference>
<reference evidence="5 6" key="1">
    <citation type="journal article" date="2019" name="Int. J. Syst. Evol. Microbiol.">
        <title>Lactobacillus salitolerans sp. nov., a novel lactic acid bacterium isolated from spent mushroom substrates.</title>
        <authorList>
            <person name="Tohno M."/>
            <person name="Tanizawa Y."/>
            <person name="Kojima Y."/>
            <person name="Sakamoto M."/>
            <person name="Nakamura Y."/>
            <person name="Ohkuma M."/>
            <person name="Kobayashi H."/>
        </authorList>
    </citation>
    <scope>NUCLEOTIDE SEQUENCE [LARGE SCALE GENOMIC DNA]</scope>
    <source>
        <strain evidence="5 6">YK43</strain>
    </source>
</reference>
<evidence type="ECO:0000313" key="6">
    <source>
        <dbReference type="Proteomes" id="UP000286848"/>
    </source>
</evidence>
<dbReference type="InterPro" id="IPR018334">
    <property type="entry name" value="ArsR_HTH"/>
</dbReference>
<dbReference type="EMBL" id="BFFP01000050">
    <property type="protein sequence ID" value="GBG95736.1"/>
    <property type="molecule type" value="Genomic_DNA"/>
</dbReference>
<dbReference type="CDD" id="cd00090">
    <property type="entry name" value="HTH_ARSR"/>
    <property type="match status" value="1"/>
</dbReference>
<dbReference type="SUPFAM" id="SSF46785">
    <property type="entry name" value="Winged helix' DNA-binding domain"/>
    <property type="match status" value="1"/>
</dbReference>